<dbReference type="KEGG" id="bbd:Belba_1847"/>
<organism evidence="1 2">
    <name type="scientific">Belliella baltica (strain DSM 15883 / CIP 108006 / LMG 21964 / BA134)</name>
    <dbReference type="NCBI Taxonomy" id="866536"/>
    <lineage>
        <taxon>Bacteria</taxon>
        <taxon>Pseudomonadati</taxon>
        <taxon>Bacteroidota</taxon>
        <taxon>Cytophagia</taxon>
        <taxon>Cytophagales</taxon>
        <taxon>Cyclobacteriaceae</taxon>
        <taxon>Belliella</taxon>
    </lineage>
</organism>
<proteinExistence type="predicted"/>
<evidence type="ECO:0000313" key="1">
    <source>
        <dbReference type="EMBL" id="AFL84436.1"/>
    </source>
</evidence>
<dbReference type="eggNOG" id="ENOG5033V9P">
    <property type="taxonomic scope" value="Bacteria"/>
</dbReference>
<dbReference type="AlphaFoldDB" id="I3Z5B8"/>
<dbReference type="EMBL" id="CP003281">
    <property type="protein sequence ID" value="AFL84436.1"/>
    <property type="molecule type" value="Genomic_DNA"/>
</dbReference>
<gene>
    <name evidence="1" type="ordered locus">Belba_1847</name>
</gene>
<dbReference type="HOGENOM" id="CLU_755792_0_0_10"/>
<keyword evidence="2" id="KW-1185">Reference proteome</keyword>
<dbReference type="STRING" id="866536.Belba_1847"/>
<accession>I3Z5B8</accession>
<name>I3Z5B8_BELBD</name>
<dbReference type="PROSITE" id="PS51257">
    <property type="entry name" value="PROKAR_LIPOPROTEIN"/>
    <property type="match status" value="1"/>
</dbReference>
<evidence type="ECO:0000313" key="2">
    <source>
        <dbReference type="Proteomes" id="UP000006050"/>
    </source>
</evidence>
<reference evidence="2" key="1">
    <citation type="submission" date="2012-06" db="EMBL/GenBank/DDBJ databases">
        <title>The complete genome of Belliella baltica DSM 15883.</title>
        <authorList>
            <person name="Lucas S."/>
            <person name="Copeland A."/>
            <person name="Lapidus A."/>
            <person name="Goodwin L."/>
            <person name="Pitluck S."/>
            <person name="Peters L."/>
            <person name="Mikhailova N."/>
            <person name="Davenport K."/>
            <person name="Kyrpides N."/>
            <person name="Mavromatis K."/>
            <person name="Pagani I."/>
            <person name="Ivanova N."/>
            <person name="Ovchinnikova G."/>
            <person name="Zeytun A."/>
            <person name="Detter J.C."/>
            <person name="Han C."/>
            <person name="Land M."/>
            <person name="Hauser L."/>
            <person name="Markowitz V."/>
            <person name="Cheng J.-F."/>
            <person name="Hugenholtz P."/>
            <person name="Woyke T."/>
            <person name="Wu D."/>
            <person name="Tindall B."/>
            <person name="Pomrenke H."/>
            <person name="Brambilla E."/>
            <person name="Klenk H.-P."/>
            <person name="Eisen J.A."/>
        </authorList>
    </citation>
    <scope>NUCLEOTIDE SEQUENCE [LARGE SCALE GENOMIC DNA]</scope>
    <source>
        <strain evidence="2">DSM 15883 / CIP 108006 / LMG 21964 / BA134</strain>
    </source>
</reference>
<evidence type="ECO:0008006" key="3">
    <source>
        <dbReference type="Google" id="ProtNLM"/>
    </source>
</evidence>
<sequence length="366" mass="43036">MIQRCIFCFSLIGFLSCNVKDDDQVNFKEFELKIEESKIINDRIGFFQKPSKSQIVSDSLIISVGGFSGISIYNIKNGEQIDYVNTLSDPKRSLLFSTFDASDFPDVYLLESKRKMIYHYNFNEKDFVKTIQLELGENTSIPVFGGKFKKYRDHFYIELNAAETSLLDPEYYRKSGEFMGVFDTEGEQIKRVIQYPRQMTYPKSHFVPDNYFSFDIYEDKLYICFPFEKYIRVYDLKGDFEKHESIPLPLKDYMDLDLIEIPEKFNPRSTPIEQRQISAIVKNLQVENGKLFLFFGINDNEQNEFYREFCSLFELDLDKITWSVQKTHIDLGEFGEFVGVSGRKLVYFDAALINKDNKFINLMIME</sequence>
<protein>
    <recommendedName>
        <fullName evidence="3">DUF4221 domain-containing protein</fullName>
    </recommendedName>
</protein>
<dbReference type="Proteomes" id="UP000006050">
    <property type="component" value="Chromosome"/>
</dbReference>